<dbReference type="Gene3D" id="1.50.10.10">
    <property type="match status" value="1"/>
</dbReference>
<protein>
    <submittedName>
        <fullName evidence="4">Uncharacterized protein</fullName>
    </submittedName>
</protein>
<feature type="region of interest" description="Disordered" evidence="3">
    <location>
        <begin position="149"/>
        <end position="175"/>
    </location>
</feature>
<dbReference type="GO" id="GO:0005886">
    <property type="term" value="C:plasma membrane"/>
    <property type="evidence" value="ECO:0007669"/>
    <property type="project" value="TreeGrafter"/>
</dbReference>
<dbReference type="PANTHER" id="PTHR12736:SF7">
    <property type="entry name" value="LANC-LIKE PROTEIN 3"/>
    <property type="match status" value="1"/>
</dbReference>
<sequence>MACTCLHDDATINLLYFNIALEYTRFYLKDEELGPSLMLGAAGTYMVGALISNALDDTKTCQKCVDAYLALGKVCIKPHFLKQVPTSCSLDELATCVASLTCSAGWANRCIPWANEHPPDVAVLPRVPESRTYRLSNTSKRQSTTCCRCSSPTSTFPPLSTRSKAPSTGQNPSSSCTGVTVLLVRAFTGRSVFVNIVWNELHLLSVIGPGLCHGVAGCGYVFLLLHRLTGDVKFLHRSLQFARFVLSPDFKQYAKIPDSPFSLFEGWGGAVCFMADLLQPEKAAFPLLDVLEF</sequence>
<dbReference type="AlphaFoldDB" id="A0A2T7P3R2"/>
<comment type="similarity">
    <text evidence="1">Belongs to the LanC-like protein family.</text>
</comment>
<evidence type="ECO:0000313" key="5">
    <source>
        <dbReference type="Proteomes" id="UP000245119"/>
    </source>
</evidence>
<evidence type="ECO:0000256" key="1">
    <source>
        <dbReference type="ARBA" id="ARBA00007179"/>
    </source>
</evidence>
<dbReference type="SUPFAM" id="SSF158745">
    <property type="entry name" value="LanC-like"/>
    <property type="match status" value="1"/>
</dbReference>
<reference evidence="4 5" key="1">
    <citation type="submission" date="2018-04" db="EMBL/GenBank/DDBJ databases">
        <title>The genome of golden apple snail Pomacea canaliculata provides insight into stress tolerance and invasive adaptation.</title>
        <authorList>
            <person name="Liu C."/>
            <person name="Liu B."/>
            <person name="Ren Y."/>
            <person name="Zhang Y."/>
            <person name="Wang H."/>
            <person name="Li S."/>
            <person name="Jiang F."/>
            <person name="Yin L."/>
            <person name="Zhang G."/>
            <person name="Qian W."/>
            <person name="Fan W."/>
        </authorList>
    </citation>
    <scope>NUCLEOTIDE SEQUENCE [LARGE SCALE GENOMIC DNA]</scope>
    <source>
        <strain evidence="4">SZHN2017</strain>
        <tissue evidence="4">Muscle</tissue>
    </source>
</reference>
<feature type="compositionally biased region" description="Polar residues" evidence="3">
    <location>
        <begin position="164"/>
        <end position="175"/>
    </location>
</feature>
<dbReference type="Proteomes" id="UP000245119">
    <property type="component" value="Linkage Group LG6"/>
</dbReference>
<name>A0A2T7P3R2_POMCA</name>
<keyword evidence="2" id="KW-0862">Zinc</keyword>
<evidence type="ECO:0000256" key="3">
    <source>
        <dbReference type="SAM" id="MobiDB-lite"/>
    </source>
</evidence>
<keyword evidence="2" id="KW-0479">Metal-binding</keyword>
<dbReference type="PRINTS" id="PR01950">
    <property type="entry name" value="LANCSUPER"/>
</dbReference>
<dbReference type="PRINTS" id="PR01951">
    <property type="entry name" value="LANCEUKARYTE"/>
</dbReference>
<dbReference type="EMBL" id="PZQS01000006">
    <property type="protein sequence ID" value="PVD28067.1"/>
    <property type="molecule type" value="Genomic_DNA"/>
</dbReference>
<gene>
    <name evidence="4" type="ORF">C0Q70_10648</name>
</gene>
<dbReference type="InterPro" id="IPR012341">
    <property type="entry name" value="6hp_glycosidase-like_sf"/>
</dbReference>
<feature type="binding site" evidence="2">
    <location>
        <position position="213"/>
    </location>
    <ligand>
        <name>Zn(2+)</name>
        <dbReference type="ChEBI" id="CHEBI:29105"/>
    </ligand>
</feature>
<dbReference type="GO" id="GO:0005975">
    <property type="term" value="P:carbohydrate metabolic process"/>
    <property type="evidence" value="ECO:0007669"/>
    <property type="project" value="InterPro"/>
</dbReference>
<feature type="binding site" evidence="2">
    <location>
        <position position="212"/>
    </location>
    <ligand>
        <name>Zn(2+)</name>
        <dbReference type="ChEBI" id="CHEBI:29105"/>
    </ligand>
</feature>
<dbReference type="InterPro" id="IPR007822">
    <property type="entry name" value="LANC-like"/>
</dbReference>
<dbReference type="OrthoDB" id="10257263at2759"/>
<accession>A0A2T7P3R2</accession>
<comment type="caution">
    <text evidence="4">The sequence shown here is derived from an EMBL/GenBank/DDBJ whole genome shotgun (WGS) entry which is preliminary data.</text>
</comment>
<evidence type="ECO:0000256" key="2">
    <source>
        <dbReference type="PIRSR" id="PIRSR607822-1"/>
    </source>
</evidence>
<dbReference type="PANTHER" id="PTHR12736">
    <property type="entry name" value="LANC-LIKE PROTEIN"/>
    <property type="match status" value="1"/>
</dbReference>
<dbReference type="SMART" id="SM01260">
    <property type="entry name" value="LANC_like"/>
    <property type="match status" value="1"/>
</dbReference>
<dbReference type="GO" id="GO:0031179">
    <property type="term" value="P:peptide modification"/>
    <property type="evidence" value="ECO:0007669"/>
    <property type="project" value="InterPro"/>
</dbReference>
<proteinExistence type="inferred from homology"/>
<keyword evidence="5" id="KW-1185">Reference proteome</keyword>
<dbReference type="Pfam" id="PF05147">
    <property type="entry name" value="LANC_like"/>
    <property type="match status" value="1"/>
</dbReference>
<evidence type="ECO:0000313" key="4">
    <source>
        <dbReference type="EMBL" id="PVD28067.1"/>
    </source>
</evidence>
<organism evidence="4 5">
    <name type="scientific">Pomacea canaliculata</name>
    <name type="common">Golden apple snail</name>
    <dbReference type="NCBI Taxonomy" id="400727"/>
    <lineage>
        <taxon>Eukaryota</taxon>
        <taxon>Metazoa</taxon>
        <taxon>Spiralia</taxon>
        <taxon>Lophotrochozoa</taxon>
        <taxon>Mollusca</taxon>
        <taxon>Gastropoda</taxon>
        <taxon>Caenogastropoda</taxon>
        <taxon>Architaenioglossa</taxon>
        <taxon>Ampullarioidea</taxon>
        <taxon>Ampullariidae</taxon>
        <taxon>Pomacea</taxon>
    </lineage>
</organism>
<dbReference type="InterPro" id="IPR020464">
    <property type="entry name" value="LanC-like_prot_euk"/>
</dbReference>
<feature type="compositionally biased region" description="Low complexity" evidence="3">
    <location>
        <begin position="149"/>
        <end position="163"/>
    </location>
</feature>
<dbReference type="GO" id="GO:0046872">
    <property type="term" value="F:metal ion binding"/>
    <property type="evidence" value="ECO:0007669"/>
    <property type="project" value="UniProtKB-KW"/>
</dbReference>